<dbReference type="PRINTS" id="PR00980">
    <property type="entry name" value="TRNASYNTHALA"/>
</dbReference>
<evidence type="ECO:0000256" key="9">
    <source>
        <dbReference type="ARBA" id="ARBA00022884"/>
    </source>
</evidence>
<accession>A0A6I5RTZ2</accession>
<feature type="coiled-coil region" evidence="13">
    <location>
        <begin position="706"/>
        <end position="758"/>
    </location>
</feature>
<reference evidence="15 16" key="1">
    <citation type="submission" date="2020-02" db="EMBL/GenBank/DDBJ databases">
        <title>Broccoli isolated Pseudomonas sp.</title>
        <authorList>
            <person name="Fujikawa T."/>
            <person name="Sawada H."/>
        </authorList>
    </citation>
    <scope>NUCLEOTIDE SEQUENCE [LARGE SCALE GENOMIC DNA]</scope>
    <source>
        <strain evidence="15 16">JCM 32154</strain>
    </source>
</reference>
<keyword evidence="13" id="KW-0175">Coiled coil</keyword>
<dbReference type="GO" id="GO:0005524">
    <property type="term" value="F:ATP binding"/>
    <property type="evidence" value="ECO:0007669"/>
    <property type="project" value="UniProtKB-UniRule"/>
</dbReference>
<feature type="binding site" evidence="12">
    <location>
        <position position="665"/>
    </location>
    <ligand>
        <name>Zn(2+)</name>
        <dbReference type="ChEBI" id="CHEBI:29105"/>
    </ligand>
</feature>
<sequence length="874" mass="94686">MKSAEIREAFLRFFEEQGHTRVASSSLIPGNDPTLLFTNAGMNQFKDCFLGQEKRAYTRAVSSQKCVRAGGKHNDLENVGYTARHHTFFEMLGNFSFGDYFKRDAITFAWNFLTSEKWLNLPKEKLWVTVYASDDEAYDIWTKEVGVPAERMVRIGDNKGAPYASDNFWTMGDTGPCGPCTEIFYDHGPEIWGGPPGSPEEDGDRYIEIWNNVFMQFNRTADGVLHPLPAPSVDTGMGLERISAVMQHVHSNYEIDLFQSLLAASAKAIGCSNDAQPSLKVVADHIRSCGFLIADGVLPSNEGRGYVLRRIIRRACRHGNKLGAKGSFFYQIVAALVAEMGEAFPELKAQQAHIERVLKAEEEQFAKTLEQGLKILEQDLAELKGNVVPGDVVFKLYDTYGFPMDLTGDIARERNLTLDEAGFEREMEAQRERARSASAFGLDYNSLVKVDVATAFTGYTTTEGNATVVALYKDGQAVEQLGEGEQGVVILDATPFYAESGGQVGDTGYLQAGGVRFDVRDTTKTGGAFLHHGQVASGSLKVGEKVQARVDAEVQHATSLNHSATHLLHAALRQVLGDHVQQKGSLVDSQRLRFDFSHFEALKPEQIKALEDIVNREVRNNSEVQTEETDIDTAKKKGAMALFGEKYGDSVRVLSMGGDFSVELCGGIHAKRTGDIGLLKIISEGGVASGVRRIEAVTGAAALAYLNAAEEQLKEAAQLVKGSRDNLIDKLSAVLERNRQLEKQLEQLQAKAASAAGDDLSNAAVDVKDVKVLAARLDGQDGKALLALVDQLKNKLGRAVILLGSVYEDKVVLVAGVTKDLTGQLKAGDLMKQAAAAVGGKGGGRPDMAQGGGVDAAALDSALALTVPFVEQGV</sequence>
<dbReference type="SUPFAM" id="SSF55681">
    <property type="entry name" value="Class II aaRS and biotin synthetases"/>
    <property type="match status" value="1"/>
</dbReference>
<dbReference type="Gene3D" id="2.40.30.130">
    <property type="match status" value="1"/>
</dbReference>
<dbReference type="HAMAP" id="MF_00036_B">
    <property type="entry name" value="Ala_tRNA_synth_B"/>
    <property type="match status" value="1"/>
</dbReference>
<dbReference type="InterPro" id="IPR018163">
    <property type="entry name" value="Thr/Ala-tRNA-synth_IIc_edit"/>
</dbReference>
<evidence type="ECO:0000256" key="2">
    <source>
        <dbReference type="ARBA" id="ARBA00008226"/>
    </source>
</evidence>
<dbReference type="Gene3D" id="3.30.980.10">
    <property type="entry name" value="Threonyl-trna Synthetase, Chain A, domain 2"/>
    <property type="match status" value="1"/>
</dbReference>
<comment type="domain">
    <text evidence="12">Consists of three domains; the N-terminal catalytic domain, the editing domain and the C-terminal C-Ala domain. The editing domain removes incorrectly charged amino acids, while the C-Ala domain, along with tRNA(Ala), serves as a bridge to cooperatively bring together the editing and aminoacylation centers thus stimulating deacylation of misacylated tRNAs.</text>
</comment>
<dbReference type="GO" id="GO:0000049">
    <property type="term" value="F:tRNA binding"/>
    <property type="evidence" value="ECO:0007669"/>
    <property type="project" value="UniProtKB-KW"/>
</dbReference>
<dbReference type="InterPro" id="IPR045864">
    <property type="entry name" value="aa-tRNA-synth_II/BPL/LPL"/>
</dbReference>
<dbReference type="InterPro" id="IPR003156">
    <property type="entry name" value="DHHA1_dom"/>
</dbReference>
<dbReference type="PANTHER" id="PTHR11777">
    <property type="entry name" value="ALANYL-TRNA SYNTHETASE"/>
    <property type="match status" value="1"/>
</dbReference>
<dbReference type="FunFam" id="3.30.930.10:FF:000004">
    <property type="entry name" value="Alanine--tRNA ligase"/>
    <property type="match status" value="1"/>
</dbReference>
<dbReference type="InterPro" id="IPR012947">
    <property type="entry name" value="tRNA_SAD"/>
</dbReference>
<keyword evidence="9 12" id="KW-0694">RNA-binding</keyword>
<comment type="function">
    <text evidence="12">Catalyzes the attachment of alanine to tRNA(Ala) in a two-step reaction: alanine is first activated by ATP to form Ala-AMP and then transferred to the acceptor end of tRNA(Ala). Also edits incorrectly charged Ser-tRNA(Ala) and Gly-tRNA(Ala) via its editing domain.</text>
</comment>
<dbReference type="GO" id="GO:0008270">
    <property type="term" value="F:zinc ion binding"/>
    <property type="evidence" value="ECO:0007669"/>
    <property type="project" value="UniProtKB-UniRule"/>
</dbReference>
<dbReference type="InterPro" id="IPR018164">
    <property type="entry name" value="Ala-tRNA-synth_IIc_N"/>
</dbReference>
<dbReference type="EC" id="6.1.1.7" evidence="12"/>
<evidence type="ECO:0000256" key="13">
    <source>
        <dbReference type="SAM" id="Coils"/>
    </source>
</evidence>
<dbReference type="Proteomes" id="UP000471751">
    <property type="component" value="Unassembled WGS sequence"/>
</dbReference>
<dbReference type="RefSeq" id="WP_163938581.1">
    <property type="nucleotide sequence ID" value="NZ_BMQU01000029.1"/>
</dbReference>
<dbReference type="InterPro" id="IPR018165">
    <property type="entry name" value="Ala-tRNA-synth_IIc_core"/>
</dbReference>
<evidence type="ECO:0000256" key="10">
    <source>
        <dbReference type="ARBA" id="ARBA00022917"/>
    </source>
</evidence>
<keyword evidence="3 12" id="KW-0820">tRNA-binding</keyword>
<evidence type="ECO:0000313" key="15">
    <source>
        <dbReference type="EMBL" id="NES11215.1"/>
    </source>
</evidence>
<keyword evidence="12" id="KW-0963">Cytoplasm</keyword>
<gene>
    <name evidence="12 15" type="primary">alaS</name>
    <name evidence="15" type="ORF">G3O07_18085</name>
</gene>
<evidence type="ECO:0000256" key="8">
    <source>
        <dbReference type="ARBA" id="ARBA00022840"/>
    </source>
</evidence>
<proteinExistence type="inferred from homology"/>
<dbReference type="InterPro" id="IPR023033">
    <property type="entry name" value="Ala_tRNA_ligase_euk/bac"/>
</dbReference>
<name>A0A6I5RTZ2_9PSED</name>
<keyword evidence="5 12" id="KW-0479">Metal-binding</keyword>
<keyword evidence="7 12" id="KW-0862">Zinc</keyword>
<evidence type="ECO:0000256" key="1">
    <source>
        <dbReference type="ARBA" id="ARBA00004496"/>
    </source>
</evidence>
<dbReference type="InterPro" id="IPR009000">
    <property type="entry name" value="Transl_B-barrel_sf"/>
</dbReference>
<dbReference type="FunFam" id="2.40.30.130:FF:000001">
    <property type="entry name" value="Alanine--tRNA ligase"/>
    <property type="match status" value="1"/>
</dbReference>
<keyword evidence="10 12" id="KW-0648">Protein biosynthesis</keyword>
<keyword evidence="16" id="KW-1185">Reference proteome</keyword>
<keyword evidence="4 12" id="KW-0436">Ligase</keyword>
<dbReference type="NCBIfam" id="TIGR00344">
    <property type="entry name" value="alaS"/>
    <property type="match status" value="1"/>
</dbReference>
<dbReference type="FunFam" id="3.10.310.40:FF:000001">
    <property type="entry name" value="Alanine--tRNA ligase"/>
    <property type="match status" value="1"/>
</dbReference>
<dbReference type="PANTHER" id="PTHR11777:SF9">
    <property type="entry name" value="ALANINE--TRNA LIGASE, CYTOPLASMIC"/>
    <property type="match status" value="1"/>
</dbReference>
<evidence type="ECO:0000256" key="11">
    <source>
        <dbReference type="ARBA" id="ARBA00023146"/>
    </source>
</evidence>
<evidence type="ECO:0000256" key="7">
    <source>
        <dbReference type="ARBA" id="ARBA00022833"/>
    </source>
</evidence>
<comment type="cofactor">
    <cofactor evidence="12">
        <name>Zn(2+)</name>
        <dbReference type="ChEBI" id="CHEBI:29105"/>
    </cofactor>
    <text evidence="12">Binds 1 zinc ion per subunit.</text>
</comment>
<dbReference type="GO" id="GO:0005829">
    <property type="term" value="C:cytosol"/>
    <property type="evidence" value="ECO:0007669"/>
    <property type="project" value="TreeGrafter"/>
</dbReference>
<evidence type="ECO:0000256" key="12">
    <source>
        <dbReference type="HAMAP-Rule" id="MF_00036"/>
    </source>
</evidence>
<dbReference type="SUPFAM" id="SSF101353">
    <property type="entry name" value="Putative anticodon-binding domain of alanyl-tRNA synthetase (AlaRS)"/>
    <property type="match status" value="1"/>
</dbReference>
<dbReference type="Gene3D" id="3.30.930.10">
    <property type="entry name" value="Bira Bifunctional Protein, Domain 2"/>
    <property type="match status" value="1"/>
</dbReference>
<dbReference type="PROSITE" id="PS50860">
    <property type="entry name" value="AA_TRNA_LIGASE_II_ALA"/>
    <property type="match status" value="1"/>
</dbReference>
<evidence type="ECO:0000256" key="4">
    <source>
        <dbReference type="ARBA" id="ARBA00022598"/>
    </source>
</evidence>
<evidence type="ECO:0000259" key="14">
    <source>
        <dbReference type="PROSITE" id="PS50860"/>
    </source>
</evidence>
<dbReference type="InterPro" id="IPR018162">
    <property type="entry name" value="Ala-tRNA-ligase_IIc_anticod-bd"/>
</dbReference>
<evidence type="ECO:0000256" key="3">
    <source>
        <dbReference type="ARBA" id="ARBA00022555"/>
    </source>
</evidence>
<dbReference type="InterPro" id="IPR050058">
    <property type="entry name" value="Ala-tRNA_ligase"/>
</dbReference>
<dbReference type="EMBL" id="JAAHBT010000221">
    <property type="protein sequence ID" value="NES11215.1"/>
    <property type="molecule type" value="Genomic_DNA"/>
</dbReference>
<dbReference type="SUPFAM" id="SSF50447">
    <property type="entry name" value="Translation proteins"/>
    <property type="match status" value="1"/>
</dbReference>
<keyword evidence="11 12" id="KW-0030">Aminoacyl-tRNA synthetase</keyword>
<feature type="binding site" evidence="12">
    <location>
        <position position="562"/>
    </location>
    <ligand>
        <name>Zn(2+)</name>
        <dbReference type="ChEBI" id="CHEBI:29105"/>
    </ligand>
</feature>
<feature type="domain" description="Alanyl-transfer RNA synthetases family profile" evidence="14">
    <location>
        <begin position="1"/>
        <end position="708"/>
    </location>
</feature>
<protein>
    <recommendedName>
        <fullName evidence="12">Alanine--tRNA ligase</fullName>
        <ecNumber evidence="12">6.1.1.7</ecNumber>
    </recommendedName>
    <alternativeName>
        <fullName evidence="12">Alanyl-tRNA synthetase</fullName>
        <shortName evidence="12">AlaRS</shortName>
    </alternativeName>
</protein>
<dbReference type="Gene3D" id="3.10.310.40">
    <property type="match status" value="1"/>
</dbReference>
<dbReference type="Gene3D" id="6.10.250.550">
    <property type="match status" value="1"/>
</dbReference>
<dbReference type="GO" id="GO:0004813">
    <property type="term" value="F:alanine-tRNA ligase activity"/>
    <property type="evidence" value="ECO:0007669"/>
    <property type="project" value="UniProtKB-UniRule"/>
</dbReference>
<dbReference type="FunFam" id="3.30.54.20:FF:000001">
    <property type="entry name" value="Alanine--tRNA ligase"/>
    <property type="match status" value="1"/>
</dbReference>
<dbReference type="SUPFAM" id="SSF55186">
    <property type="entry name" value="ThrRS/AlaRS common domain"/>
    <property type="match status" value="1"/>
</dbReference>
<dbReference type="Pfam" id="PF07973">
    <property type="entry name" value="tRNA_SAD"/>
    <property type="match status" value="1"/>
</dbReference>
<dbReference type="Gene3D" id="3.30.54.20">
    <property type="match status" value="1"/>
</dbReference>
<comment type="catalytic activity">
    <reaction evidence="12">
        <text>tRNA(Ala) + L-alanine + ATP = L-alanyl-tRNA(Ala) + AMP + diphosphate</text>
        <dbReference type="Rhea" id="RHEA:12540"/>
        <dbReference type="Rhea" id="RHEA-COMP:9657"/>
        <dbReference type="Rhea" id="RHEA-COMP:9923"/>
        <dbReference type="ChEBI" id="CHEBI:30616"/>
        <dbReference type="ChEBI" id="CHEBI:33019"/>
        <dbReference type="ChEBI" id="CHEBI:57972"/>
        <dbReference type="ChEBI" id="CHEBI:78442"/>
        <dbReference type="ChEBI" id="CHEBI:78497"/>
        <dbReference type="ChEBI" id="CHEBI:456215"/>
        <dbReference type="EC" id="6.1.1.7"/>
    </reaction>
</comment>
<dbReference type="GO" id="GO:0002161">
    <property type="term" value="F:aminoacyl-tRNA deacylase activity"/>
    <property type="evidence" value="ECO:0007669"/>
    <property type="project" value="TreeGrafter"/>
</dbReference>
<evidence type="ECO:0000256" key="5">
    <source>
        <dbReference type="ARBA" id="ARBA00022723"/>
    </source>
</evidence>
<dbReference type="Pfam" id="PF02272">
    <property type="entry name" value="DHHA1"/>
    <property type="match status" value="1"/>
</dbReference>
<dbReference type="Pfam" id="PF01411">
    <property type="entry name" value="tRNA-synt_2c"/>
    <property type="match status" value="1"/>
</dbReference>
<dbReference type="SMART" id="SM00863">
    <property type="entry name" value="tRNA_SAD"/>
    <property type="match status" value="1"/>
</dbReference>
<feature type="binding site" evidence="12">
    <location>
        <position position="669"/>
    </location>
    <ligand>
        <name>Zn(2+)</name>
        <dbReference type="ChEBI" id="CHEBI:29105"/>
    </ligand>
</feature>
<keyword evidence="6 12" id="KW-0547">Nucleotide-binding</keyword>
<dbReference type="AlphaFoldDB" id="A0A6I5RTZ2"/>
<organism evidence="15 16">
    <name type="scientific">Pseudomonas laurentiana</name>
    <dbReference type="NCBI Taxonomy" id="2364649"/>
    <lineage>
        <taxon>Bacteria</taxon>
        <taxon>Pseudomonadati</taxon>
        <taxon>Pseudomonadota</taxon>
        <taxon>Gammaproteobacteria</taxon>
        <taxon>Pseudomonadales</taxon>
        <taxon>Pseudomonadaceae</taxon>
        <taxon>Pseudomonas</taxon>
    </lineage>
</organism>
<evidence type="ECO:0000313" key="16">
    <source>
        <dbReference type="Proteomes" id="UP000471751"/>
    </source>
</evidence>
<comment type="caution">
    <text evidence="15">The sequence shown here is derived from an EMBL/GenBank/DDBJ whole genome shotgun (WGS) entry which is preliminary data.</text>
</comment>
<dbReference type="FunFam" id="3.30.980.10:FF:000004">
    <property type="entry name" value="Alanine--tRNA ligase, cytoplasmic"/>
    <property type="match status" value="1"/>
</dbReference>
<evidence type="ECO:0000256" key="6">
    <source>
        <dbReference type="ARBA" id="ARBA00022741"/>
    </source>
</evidence>
<comment type="subcellular location">
    <subcellularLocation>
        <location evidence="1 12">Cytoplasm</location>
    </subcellularLocation>
</comment>
<dbReference type="GO" id="GO:0006419">
    <property type="term" value="P:alanyl-tRNA aminoacylation"/>
    <property type="evidence" value="ECO:0007669"/>
    <property type="project" value="UniProtKB-UniRule"/>
</dbReference>
<feature type="binding site" evidence="12">
    <location>
        <position position="566"/>
    </location>
    <ligand>
        <name>Zn(2+)</name>
        <dbReference type="ChEBI" id="CHEBI:29105"/>
    </ligand>
</feature>
<dbReference type="InterPro" id="IPR002318">
    <property type="entry name" value="Ala-tRNA-lgiase_IIc"/>
</dbReference>
<comment type="similarity">
    <text evidence="2 12">Belongs to the class-II aminoacyl-tRNA synthetase family.</text>
</comment>
<keyword evidence="8 12" id="KW-0067">ATP-binding</keyword>
<dbReference type="GO" id="GO:0045892">
    <property type="term" value="P:negative regulation of DNA-templated transcription"/>
    <property type="evidence" value="ECO:0007669"/>
    <property type="project" value="TreeGrafter"/>
</dbReference>
<dbReference type="CDD" id="cd00673">
    <property type="entry name" value="AlaRS_core"/>
    <property type="match status" value="1"/>
</dbReference>